<proteinExistence type="predicted"/>
<dbReference type="PROSITE" id="PS50215">
    <property type="entry name" value="ADAM_MEPRO"/>
    <property type="match status" value="1"/>
</dbReference>
<dbReference type="AlphaFoldDB" id="A0A8C3BI83"/>
<dbReference type="SMART" id="SM00608">
    <property type="entry name" value="ACR"/>
    <property type="match status" value="1"/>
</dbReference>
<feature type="region of interest" description="Disordered" evidence="3">
    <location>
        <begin position="32"/>
        <end position="52"/>
    </location>
</feature>
<dbReference type="FunFam" id="4.10.70.10:FF:000003">
    <property type="entry name" value="Disintegrin and metalloproteinase domain-containing protein 17"/>
    <property type="match status" value="1"/>
</dbReference>
<sequence length="594" mass="65528">MRALVVLVVVLVVLVVLVVALGLPARGLGPGGAVPGQPRSPAQRRRQAPQRARAYSIPIAGTPRTVRLRQVFLPEDLRIYTDGRGGLTRLYSFQRDCFYEGYVEGFPVSLVALSTCSGLNGVLQLANTSYGIRPLEAAAGYQHLVYQMRNENVETPLVSLGNFLGVFLLLFSLLWFVLGLYFLKGKEAVHRSPQYLEMHVVLDKALMFTRLNLTIALSSLELWTEKNKIPTMGDAEELLQRFLQWKNIHRVLRLQDITFLFVYREQSHSVGASSAKKLCLKNHAGGVALYRSTMTLEAFSVVVAQLLGLSLGMVYDDPGSCHCAGAACIMQHSAGTKAFSSCSVRDFQRFLATGEGQCLLNRPMMNVSYKAPVCGNKVVEPGEACDCGSAEECRRDLCCTVGCKRRKGVQCLSGPCCWKCKFAKRGTLCRTSSEDECELKEYCNGTSGECTANQWVMDGHPCSRNTAFCYRGVCLTADKQCQDIFGKGKGNRVLQGGCLLCVKCKAVDKNHQNRKPWQPSLCAGKNRNLQCGKLICEYPGNVPFTKEKAAVIYARVQNTLCITLDYMRPPTERDPMLVKDGTVCGDHKVTCRGS</sequence>
<keyword evidence="4" id="KW-0812">Transmembrane</keyword>
<feature type="chain" id="PRO_5034530472" evidence="5">
    <location>
        <begin position="21"/>
        <end position="594"/>
    </location>
</feature>
<dbReference type="GO" id="GO:0005886">
    <property type="term" value="C:plasma membrane"/>
    <property type="evidence" value="ECO:0007669"/>
    <property type="project" value="TreeGrafter"/>
</dbReference>
<evidence type="ECO:0000256" key="2">
    <source>
        <dbReference type="PROSITE-ProRule" id="PRU00276"/>
    </source>
</evidence>
<dbReference type="SUPFAM" id="SSF57552">
    <property type="entry name" value="Blood coagulation inhibitor (disintegrin)"/>
    <property type="match status" value="1"/>
</dbReference>
<keyword evidence="4" id="KW-1133">Transmembrane helix</keyword>
<dbReference type="InterPro" id="IPR006586">
    <property type="entry name" value="ADAM_Cys-rich"/>
</dbReference>
<protein>
    <submittedName>
        <fullName evidence="8">Uncharacterized protein</fullName>
    </submittedName>
</protein>
<accession>A0A8C3BI83</accession>
<dbReference type="Gene3D" id="3.40.390.10">
    <property type="entry name" value="Collagenase (Catalytic Domain)"/>
    <property type="match status" value="1"/>
</dbReference>
<dbReference type="Gene3D" id="4.10.70.10">
    <property type="entry name" value="Disintegrin domain"/>
    <property type="match status" value="1"/>
</dbReference>
<feature type="transmembrane region" description="Helical" evidence="4">
    <location>
        <begin position="163"/>
        <end position="183"/>
    </location>
</feature>
<dbReference type="PROSITE" id="PS00427">
    <property type="entry name" value="DISINTEGRIN_1"/>
    <property type="match status" value="1"/>
</dbReference>
<dbReference type="SUPFAM" id="SSF55486">
    <property type="entry name" value="Metalloproteases ('zincins'), catalytic domain"/>
    <property type="match status" value="1"/>
</dbReference>
<dbReference type="PROSITE" id="PS50214">
    <property type="entry name" value="DISINTEGRIN_2"/>
    <property type="match status" value="1"/>
</dbReference>
<comment type="caution">
    <text evidence="2">Lacks conserved residue(s) required for the propagation of feature annotation.</text>
</comment>
<name>A0A8C3BI83_CAIMO</name>
<feature type="signal peptide" evidence="5">
    <location>
        <begin position="1"/>
        <end position="20"/>
    </location>
</feature>
<dbReference type="GO" id="GO:0008584">
    <property type="term" value="P:male gonad development"/>
    <property type="evidence" value="ECO:0007669"/>
    <property type="project" value="TreeGrafter"/>
</dbReference>
<reference evidence="8" key="1">
    <citation type="submission" date="2018-09" db="EMBL/GenBank/DDBJ databases">
        <title>Common duck and Muscovy duck high density SNP chip.</title>
        <authorList>
            <person name="Vignal A."/>
            <person name="Thebault N."/>
            <person name="Warren W.C."/>
        </authorList>
    </citation>
    <scope>NUCLEOTIDE SEQUENCE [LARGE SCALE GENOMIC DNA]</scope>
</reference>
<feature type="domain" description="Peptidase M12B" evidence="7">
    <location>
        <begin position="207"/>
        <end position="363"/>
    </location>
</feature>
<dbReference type="Pfam" id="PF00200">
    <property type="entry name" value="Disintegrin"/>
    <property type="match status" value="1"/>
</dbReference>
<evidence type="ECO:0000256" key="5">
    <source>
        <dbReference type="SAM" id="SignalP"/>
    </source>
</evidence>
<feature type="disulfide bond" evidence="2">
    <location>
        <begin position="323"/>
        <end position="328"/>
    </location>
</feature>
<keyword evidence="9" id="KW-1185">Reference proteome</keyword>
<dbReference type="InterPro" id="IPR034027">
    <property type="entry name" value="Reprolysin_adamalysin"/>
</dbReference>
<reference evidence="8" key="3">
    <citation type="submission" date="2025-09" db="UniProtKB">
        <authorList>
            <consortium name="Ensembl"/>
        </authorList>
    </citation>
    <scope>IDENTIFICATION</scope>
</reference>
<dbReference type="Ensembl" id="ENSCMMT00000006363.1">
    <property type="protein sequence ID" value="ENSCMMP00000005730.1"/>
    <property type="gene ID" value="ENSCMMG00000003623.1"/>
</dbReference>
<evidence type="ECO:0000256" key="4">
    <source>
        <dbReference type="SAM" id="Phobius"/>
    </source>
</evidence>
<evidence type="ECO:0000256" key="1">
    <source>
        <dbReference type="ARBA" id="ARBA00023157"/>
    </source>
</evidence>
<evidence type="ECO:0000259" key="6">
    <source>
        <dbReference type="PROSITE" id="PS50214"/>
    </source>
</evidence>
<dbReference type="Pfam" id="PF01421">
    <property type="entry name" value="Reprolysin"/>
    <property type="match status" value="1"/>
</dbReference>
<reference evidence="8" key="2">
    <citation type="submission" date="2025-08" db="UniProtKB">
        <authorList>
            <consortium name="Ensembl"/>
        </authorList>
    </citation>
    <scope>IDENTIFICATION</scope>
</reference>
<dbReference type="GO" id="GO:0006508">
    <property type="term" value="P:proteolysis"/>
    <property type="evidence" value="ECO:0007669"/>
    <property type="project" value="InterPro"/>
</dbReference>
<dbReference type="Pfam" id="PF08516">
    <property type="entry name" value="ADAM_CR"/>
    <property type="match status" value="1"/>
</dbReference>
<dbReference type="InterPro" id="IPR018358">
    <property type="entry name" value="Disintegrin_CS"/>
</dbReference>
<dbReference type="SMART" id="SM00050">
    <property type="entry name" value="DISIN"/>
    <property type="match status" value="1"/>
</dbReference>
<dbReference type="PANTHER" id="PTHR11905">
    <property type="entry name" value="ADAM A DISINTEGRIN AND METALLOPROTEASE DOMAIN"/>
    <property type="match status" value="1"/>
</dbReference>
<evidence type="ECO:0000256" key="3">
    <source>
        <dbReference type="SAM" id="MobiDB-lite"/>
    </source>
</evidence>
<keyword evidence="1 2" id="KW-1015">Disulfide bond</keyword>
<dbReference type="CDD" id="cd04269">
    <property type="entry name" value="ZnMc_adamalysin_II_like"/>
    <property type="match status" value="1"/>
</dbReference>
<dbReference type="Proteomes" id="UP000694556">
    <property type="component" value="Chromosome 23"/>
</dbReference>
<dbReference type="InterPro" id="IPR036436">
    <property type="entry name" value="Disintegrin_dom_sf"/>
</dbReference>
<dbReference type="InterPro" id="IPR001590">
    <property type="entry name" value="Peptidase_M12B"/>
</dbReference>
<evidence type="ECO:0000259" key="7">
    <source>
        <dbReference type="PROSITE" id="PS50215"/>
    </source>
</evidence>
<dbReference type="PANTHER" id="PTHR11905:SF158">
    <property type="entry name" value="DISINTEGRIN AND METALLOPROTEINASE DOMAIN-CONTAINING PROTEIN 18"/>
    <property type="match status" value="1"/>
</dbReference>
<organism evidence="8 9">
    <name type="scientific">Cairina moschata</name>
    <name type="common">Muscovy duck</name>
    <dbReference type="NCBI Taxonomy" id="8855"/>
    <lineage>
        <taxon>Eukaryota</taxon>
        <taxon>Metazoa</taxon>
        <taxon>Chordata</taxon>
        <taxon>Craniata</taxon>
        <taxon>Vertebrata</taxon>
        <taxon>Euteleostomi</taxon>
        <taxon>Archelosauria</taxon>
        <taxon>Archosauria</taxon>
        <taxon>Dinosauria</taxon>
        <taxon>Saurischia</taxon>
        <taxon>Theropoda</taxon>
        <taxon>Coelurosauria</taxon>
        <taxon>Aves</taxon>
        <taxon>Neognathae</taxon>
        <taxon>Galloanserae</taxon>
        <taxon>Anseriformes</taxon>
        <taxon>Anatidae</taxon>
        <taxon>Anatinae</taxon>
        <taxon>Cairina</taxon>
    </lineage>
</organism>
<dbReference type="GO" id="GO:0007339">
    <property type="term" value="P:binding of sperm to zona pellucida"/>
    <property type="evidence" value="ECO:0007669"/>
    <property type="project" value="TreeGrafter"/>
</dbReference>
<keyword evidence="5" id="KW-0732">Signal</keyword>
<evidence type="ECO:0000313" key="9">
    <source>
        <dbReference type="Proteomes" id="UP000694556"/>
    </source>
</evidence>
<dbReference type="InterPro" id="IPR001762">
    <property type="entry name" value="Disintegrin_dom"/>
</dbReference>
<dbReference type="InterPro" id="IPR024079">
    <property type="entry name" value="MetalloPept_cat_dom_sf"/>
</dbReference>
<evidence type="ECO:0000313" key="8">
    <source>
        <dbReference type="Ensembl" id="ENSCMMP00000005730.1"/>
    </source>
</evidence>
<dbReference type="GO" id="GO:0004222">
    <property type="term" value="F:metalloendopeptidase activity"/>
    <property type="evidence" value="ECO:0007669"/>
    <property type="project" value="InterPro"/>
</dbReference>
<feature type="domain" description="Disintegrin" evidence="6">
    <location>
        <begin position="371"/>
        <end position="458"/>
    </location>
</feature>
<keyword evidence="4" id="KW-0472">Membrane</keyword>
<dbReference type="GO" id="GO:0007155">
    <property type="term" value="P:cell adhesion"/>
    <property type="evidence" value="ECO:0007669"/>
    <property type="project" value="TreeGrafter"/>
</dbReference>